<proteinExistence type="predicted"/>
<dbReference type="Proteomes" id="UP000542342">
    <property type="component" value="Unassembled WGS sequence"/>
</dbReference>
<dbReference type="SMART" id="SM00487">
    <property type="entry name" value="DEXDc"/>
    <property type="match status" value="1"/>
</dbReference>
<dbReference type="RefSeq" id="WP_194536510.1">
    <property type="nucleotide sequence ID" value="NZ_JACEFB010000001.1"/>
</dbReference>
<evidence type="ECO:0000313" key="8">
    <source>
        <dbReference type="EMBL" id="MBA2225116.1"/>
    </source>
</evidence>
<dbReference type="InterPro" id="IPR001650">
    <property type="entry name" value="Helicase_C-like"/>
</dbReference>
<gene>
    <name evidence="8" type="ORF">H0921_02955</name>
</gene>
<evidence type="ECO:0000256" key="2">
    <source>
        <dbReference type="ARBA" id="ARBA00022801"/>
    </source>
</evidence>
<evidence type="ECO:0000259" key="6">
    <source>
        <dbReference type="PROSITE" id="PS51192"/>
    </source>
</evidence>
<dbReference type="EMBL" id="JACEFB010000001">
    <property type="protein sequence ID" value="MBA2225116.1"/>
    <property type="molecule type" value="Genomic_DNA"/>
</dbReference>
<feature type="region of interest" description="Disordered" evidence="5">
    <location>
        <begin position="616"/>
        <end position="658"/>
    </location>
</feature>
<evidence type="ECO:0000313" key="9">
    <source>
        <dbReference type="Proteomes" id="UP000542342"/>
    </source>
</evidence>
<dbReference type="SMART" id="SM00490">
    <property type="entry name" value="HELICc"/>
    <property type="match status" value="1"/>
</dbReference>
<dbReference type="GO" id="GO:0016787">
    <property type="term" value="F:hydrolase activity"/>
    <property type="evidence" value="ECO:0007669"/>
    <property type="project" value="UniProtKB-KW"/>
</dbReference>
<dbReference type="AlphaFoldDB" id="A0A7V8VBQ7"/>
<keyword evidence="4" id="KW-0067">ATP-binding</keyword>
<evidence type="ECO:0000256" key="4">
    <source>
        <dbReference type="ARBA" id="ARBA00022840"/>
    </source>
</evidence>
<organism evidence="8 9">
    <name type="scientific">Thermogemmata fonticola</name>
    <dbReference type="NCBI Taxonomy" id="2755323"/>
    <lineage>
        <taxon>Bacteria</taxon>
        <taxon>Pseudomonadati</taxon>
        <taxon>Planctomycetota</taxon>
        <taxon>Planctomycetia</taxon>
        <taxon>Gemmatales</taxon>
        <taxon>Gemmataceae</taxon>
        <taxon>Thermogemmata</taxon>
    </lineage>
</organism>
<dbReference type="PROSITE" id="PS51194">
    <property type="entry name" value="HELICASE_CTER"/>
    <property type="match status" value="1"/>
</dbReference>
<dbReference type="PROSITE" id="PS51192">
    <property type="entry name" value="HELICASE_ATP_BIND_1"/>
    <property type="match status" value="1"/>
</dbReference>
<dbReference type="InterPro" id="IPR050699">
    <property type="entry name" value="RNA-DNA_Helicase"/>
</dbReference>
<feature type="domain" description="Helicase ATP-binding" evidence="6">
    <location>
        <begin position="39"/>
        <end position="203"/>
    </location>
</feature>
<dbReference type="GO" id="GO:0003676">
    <property type="term" value="F:nucleic acid binding"/>
    <property type="evidence" value="ECO:0007669"/>
    <property type="project" value="InterPro"/>
</dbReference>
<evidence type="ECO:0000256" key="5">
    <source>
        <dbReference type="SAM" id="MobiDB-lite"/>
    </source>
</evidence>
<dbReference type="Gene3D" id="3.40.50.300">
    <property type="entry name" value="P-loop containing nucleotide triphosphate hydrolases"/>
    <property type="match status" value="2"/>
</dbReference>
<keyword evidence="2" id="KW-0378">Hydrolase</keyword>
<protein>
    <submittedName>
        <fullName evidence="8">DEAD/DEAH box helicase</fullName>
    </submittedName>
</protein>
<dbReference type="InterPro" id="IPR027417">
    <property type="entry name" value="P-loop_NTPase"/>
</dbReference>
<dbReference type="InterPro" id="IPR011545">
    <property type="entry name" value="DEAD/DEAH_box_helicase_dom"/>
</dbReference>
<keyword evidence="9" id="KW-1185">Reference proteome</keyword>
<dbReference type="PANTHER" id="PTHR12131">
    <property type="entry name" value="ATP-DEPENDENT RNA AND DNA HELICASE"/>
    <property type="match status" value="1"/>
</dbReference>
<keyword evidence="3 8" id="KW-0347">Helicase</keyword>
<dbReference type="PANTHER" id="PTHR12131:SF1">
    <property type="entry name" value="ATP-DEPENDENT RNA HELICASE SUPV3L1, MITOCHONDRIAL-RELATED"/>
    <property type="match status" value="1"/>
</dbReference>
<dbReference type="Pfam" id="PF00270">
    <property type="entry name" value="DEAD"/>
    <property type="match status" value="1"/>
</dbReference>
<dbReference type="GO" id="GO:0004386">
    <property type="term" value="F:helicase activity"/>
    <property type="evidence" value="ECO:0007669"/>
    <property type="project" value="UniProtKB-KW"/>
</dbReference>
<dbReference type="InterPro" id="IPR014001">
    <property type="entry name" value="Helicase_ATP-bd"/>
</dbReference>
<dbReference type="GO" id="GO:0005524">
    <property type="term" value="F:ATP binding"/>
    <property type="evidence" value="ECO:0007669"/>
    <property type="project" value="UniProtKB-KW"/>
</dbReference>
<evidence type="ECO:0000256" key="3">
    <source>
        <dbReference type="ARBA" id="ARBA00022806"/>
    </source>
</evidence>
<evidence type="ECO:0000256" key="1">
    <source>
        <dbReference type="ARBA" id="ARBA00022741"/>
    </source>
</evidence>
<sequence length="819" mass="92498">MNLHAQHEATASLSRSELAMRYIEQLPYPPYPVQEEALLAWFTSEQGVMVCAPTGTGKTLIAQAAMYEALHTGKVAYYTTPLIALTEQKFAEMQAAAVRWGFTPDDVGLVTGNRRVNPQARVLVVVAEILLNRLLHPEGFHFENVSSVVMDEFHSFADPERGIVWELTLNLLPRHVRLLLLSATVGNSFEFLHWLANVHGRQLELVESTERKVPLTYRWVPDKFLNELLMEMAQGDEDSRKLPALVFVFNRDECWTVAEQLKGLDLMTPRQKAAVNRVCDQLDWSHGAGPKLKQMLRRGIGVHHAGVLPKYRRVVEDLFERKLLSVALCTETLAAGINLPARSVVLTSLVKGPFGKERLIDASTAHQIFGRAGRPQYDKEGFVFVLADEDDVRILRWKQQYEQIPDTTKDPALLKKKKELLRKKPTRNTQKKYWNEAEFEKLRRAPPARLYSKGPLPWRLLAYLLSVSPDVDAIRSFVRKRLLDGPRVEAGLKQLRQMLLTLHRKGFVELDPPPPPELTQPQAIVRLLSDYQPALARPTPELPKLLAFRGCHPLYGVYLLDWMAEANREERIQLLESLLDLPRPLLRSVRVPFDLSGGPLERNRLDPELIQRGLLTVQLPQRQRPGPADDPDDSDSDPAHAAQDDESETGEEEGRLVNEEGRPLVLAEKARCLFDELHPDVTDLETQAVWVAGEVLRYGDFNKYVTTRDLIKQEGLIFRHLLRMILLLEEFAQLTPPGMAAEEWRGELRDIARQLTGICHAVDPTSTQQAITKAHAADLVEGEAQPAATVLELPSGPNTLEPAIDYAAEIEEFQAGILD</sequence>
<evidence type="ECO:0000259" key="7">
    <source>
        <dbReference type="PROSITE" id="PS51194"/>
    </source>
</evidence>
<keyword evidence="1" id="KW-0547">Nucleotide-binding</keyword>
<name>A0A7V8VBQ7_9BACT</name>
<dbReference type="SUPFAM" id="SSF52540">
    <property type="entry name" value="P-loop containing nucleoside triphosphate hydrolases"/>
    <property type="match status" value="1"/>
</dbReference>
<comment type="caution">
    <text evidence="8">The sequence shown here is derived from an EMBL/GenBank/DDBJ whole genome shotgun (WGS) entry which is preliminary data.</text>
</comment>
<accession>A0A7V8VBQ7</accession>
<dbReference type="CDD" id="cd17921">
    <property type="entry name" value="DEXHc_Ski2"/>
    <property type="match status" value="1"/>
</dbReference>
<reference evidence="8 9" key="1">
    <citation type="submission" date="2020-07" db="EMBL/GenBank/DDBJ databases">
        <title>Thermogemmata thermophila gen. nov., sp. nov., a novel moderate thermophilic planctomycete from a Kamchatka hot spring.</title>
        <authorList>
            <person name="Elcheninov A.G."/>
            <person name="Podosokorskaya O.A."/>
            <person name="Kovaleva O.L."/>
            <person name="Novikov A."/>
            <person name="Bonch-Osmolovskaya E.A."/>
            <person name="Toshchakov S.V."/>
            <person name="Kublanov I.V."/>
        </authorList>
    </citation>
    <scope>NUCLEOTIDE SEQUENCE [LARGE SCALE GENOMIC DNA]</scope>
    <source>
        <strain evidence="8 9">2918</strain>
    </source>
</reference>
<feature type="domain" description="Helicase C-terminal" evidence="7">
    <location>
        <begin position="224"/>
        <end position="421"/>
    </location>
</feature>